<evidence type="ECO:0000313" key="10">
    <source>
        <dbReference type="Proteomes" id="UP000423396"/>
    </source>
</evidence>
<name>A0A650CPK1_9CREN</name>
<evidence type="ECO:0000256" key="6">
    <source>
        <dbReference type="ARBA" id="ARBA00023136"/>
    </source>
</evidence>
<feature type="transmembrane region" description="Helical" evidence="7">
    <location>
        <begin position="317"/>
        <end position="336"/>
    </location>
</feature>
<evidence type="ECO:0000256" key="3">
    <source>
        <dbReference type="ARBA" id="ARBA00022475"/>
    </source>
</evidence>
<keyword evidence="10" id="KW-1185">Reference proteome</keyword>
<dbReference type="CDD" id="cd17321">
    <property type="entry name" value="MFS_MMR_MDR_like"/>
    <property type="match status" value="1"/>
</dbReference>
<feature type="transmembrane region" description="Helical" evidence="7">
    <location>
        <begin position="423"/>
        <end position="445"/>
    </location>
</feature>
<feature type="transmembrane region" description="Helical" evidence="7">
    <location>
        <begin position="348"/>
        <end position="370"/>
    </location>
</feature>
<evidence type="ECO:0000256" key="1">
    <source>
        <dbReference type="ARBA" id="ARBA00004651"/>
    </source>
</evidence>
<dbReference type="InterPro" id="IPR020846">
    <property type="entry name" value="MFS_dom"/>
</dbReference>
<dbReference type="Proteomes" id="UP000423396">
    <property type="component" value="Chromosome"/>
</dbReference>
<dbReference type="GO" id="GO:0022857">
    <property type="term" value="F:transmembrane transporter activity"/>
    <property type="evidence" value="ECO:0007669"/>
    <property type="project" value="InterPro"/>
</dbReference>
<keyword evidence="4 7" id="KW-0812">Transmembrane</keyword>
<proteinExistence type="predicted"/>
<dbReference type="PANTHER" id="PTHR42718">
    <property type="entry name" value="MAJOR FACILITATOR SUPERFAMILY MULTIDRUG TRANSPORTER MFSC"/>
    <property type="match status" value="1"/>
</dbReference>
<dbReference type="InterPro" id="IPR011701">
    <property type="entry name" value="MFS"/>
</dbReference>
<dbReference type="GO" id="GO:0005886">
    <property type="term" value="C:plasma membrane"/>
    <property type="evidence" value="ECO:0007669"/>
    <property type="project" value="UniProtKB-SubCell"/>
</dbReference>
<evidence type="ECO:0000313" key="9">
    <source>
        <dbReference type="EMBL" id="QGR19774.1"/>
    </source>
</evidence>
<feature type="transmembrane region" description="Helical" evidence="7">
    <location>
        <begin position="283"/>
        <end position="305"/>
    </location>
</feature>
<evidence type="ECO:0000256" key="2">
    <source>
        <dbReference type="ARBA" id="ARBA00022448"/>
    </source>
</evidence>
<dbReference type="InterPro" id="IPR036259">
    <property type="entry name" value="MFS_trans_sf"/>
</dbReference>
<dbReference type="GeneID" id="42798827"/>
<feature type="transmembrane region" description="Helical" evidence="7">
    <location>
        <begin position="107"/>
        <end position="128"/>
    </location>
</feature>
<feature type="transmembrane region" description="Helical" evidence="7">
    <location>
        <begin position="140"/>
        <end position="161"/>
    </location>
</feature>
<feature type="transmembrane region" description="Helical" evidence="7">
    <location>
        <begin position="44"/>
        <end position="65"/>
    </location>
</feature>
<protein>
    <submittedName>
        <fullName evidence="9">MFS transporter</fullName>
    </submittedName>
</protein>
<dbReference type="PROSITE" id="PS50850">
    <property type="entry name" value="MFS"/>
    <property type="match status" value="1"/>
</dbReference>
<dbReference type="Pfam" id="PF07690">
    <property type="entry name" value="MFS_1"/>
    <property type="match status" value="1"/>
</dbReference>
<organism evidence="9 10">
    <name type="scientific">Stygiolobus azoricus</name>
    <dbReference type="NCBI Taxonomy" id="41675"/>
    <lineage>
        <taxon>Archaea</taxon>
        <taxon>Thermoproteota</taxon>
        <taxon>Thermoprotei</taxon>
        <taxon>Sulfolobales</taxon>
        <taxon>Sulfolobaceae</taxon>
        <taxon>Stygiolobus</taxon>
    </lineage>
</organism>
<feature type="domain" description="Major facilitator superfamily (MFS) profile" evidence="8">
    <location>
        <begin position="7"/>
        <end position="480"/>
    </location>
</feature>
<keyword evidence="3" id="KW-1003">Cell membrane</keyword>
<dbReference type="AlphaFoldDB" id="A0A650CPK1"/>
<dbReference type="PANTHER" id="PTHR42718:SF46">
    <property type="entry name" value="BLR6921 PROTEIN"/>
    <property type="match status" value="1"/>
</dbReference>
<evidence type="ECO:0000256" key="5">
    <source>
        <dbReference type="ARBA" id="ARBA00022989"/>
    </source>
</evidence>
<dbReference type="KEGG" id="sazo:D1868_07115"/>
<evidence type="ECO:0000259" key="8">
    <source>
        <dbReference type="PROSITE" id="PS50850"/>
    </source>
</evidence>
<accession>A0A650CPK1</accession>
<feature type="transmembrane region" description="Helical" evidence="7">
    <location>
        <begin position="12"/>
        <end position="32"/>
    </location>
</feature>
<comment type="subcellular location">
    <subcellularLocation>
        <location evidence="1">Cell membrane</location>
        <topology evidence="1">Multi-pass membrane protein</topology>
    </subcellularLocation>
</comment>
<dbReference type="SUPFAM" id="SSF103473">
    <property type="entry name" value="MFS general substrate transporter"/>
    <property type="match status" value="1"/>
</dbReference>
<keyword evidence="5 7" id="KW-1133">Transmembrane helix</keyword>
<dbReference type="Gene3D" id="1.20.1250.20">
    <property type="entry name" value="MFS general substrate transporter like domains"/>
    <property type="match status" value="2"/>
</dbReference>
<feature type="transmembrane region" description="Helical" evidence="7">
    <location>
        <begin position="207"/>
        <end position="225"/>
    </location>
</feature>
<evidence type="ECO:0000256" key="7">
    <source>
        <dbReference type="SAM" id="Phobius"/>
    </source>
</evidence>
<reference evidence="9 10" key="1">
    <citation type="submission" date="2019-10" db="EMBL/GenBank/DDBJ databases">
        <title>Genome Sequences from Six Type Strain Members of the Archaeal Family Sulfolobaceae: Acidianus ambivalens, Acidianus infernus, Metallosphaera prunae, Stygiolobus azoricus, Sulfolobus metallicus, and Sulfurisphaera ohwakuensis.</title>
        <authorList>
            <person name="Counts J.A."/>
            <person name="Kelly R.M."/>
        </authorList>
    </citation>
    <scope>NUCLEOTIDE SEQUENCE [LARGE SCALE GENOMIC DNA]</scope>
    <source>
        <strain evidence="9 10">FC6</strain>
    </source>
</reference>
<sequence>MEYKWVVLSNTTLGVLMASINSTITIISLPAIFRGIDINPFTSFQYLLWILMGYNIVTATLLVSFGRLSDMYGRVRLYNLGFLIFTIGSILLSITPNTGSLGALELIFFRIIQGVGGAFLMANSAAIITDAFPYNERGKALGINQIAGLAGSLIGLILGGILSTINWRYVFLVSVPVGIFGTIWSYTKLKELSKPSRNEGLDPIGNITFGLGLILILIGVTYGLMPYGTSQTGWEDPWVIASMVVGAGLLVSFVYVEKKVRYSMFRLELFKIRMFAAGNIANLLRSFAYGGLMIIIIIFLQGIWLPLHGYSYSETPFWAGIYTIPLMLGFVTMGPISGWLSDKYGARVLSTLGMVIVGIGFLALTTLPYNFNYPEFALIIFIMGLGNGMFASPNTASIMNSVPPKYRGVASGMRSTLQNTGQTASIALFFTIVIASLTTTLPHALAQSVIQAGAPQLAPLVQKVPVAGALFAAFLGYDPVKSMLSTLPQNILSTIPSTAISTMEQRTWFPTAIAPAFMSALRDAFYVGAGMSFIAAITSALRGRIQIAELEEKVGRNAEK</sequence>
<dbReference type="EMBL" id="CP045483">
    <property type="protein sequence ID" value="QGR19774.1"/>
    <property type="molecule type" value="Genomic_DNA"/>
</dbReference>
<dbReference type="RefSeq" id="WP_156006882.1">
    <property type="nucleotide sequence ID" value="NZ_CP045483.1"/>
</dbReference>
<gene>
    <name evidence="9" type="ORF">D1868_07115</name>
</gene>
<feature type="transmembrane region" description="Helical" evidence="7">
    <location>
        <begin position="237"/>
        <end position="256"/>
    </location>
</feature>
<keyword evidence="6 7" id="KW-0472">Membrane</keyword>
<feature type="transmembrane region" description="Helical" evidence="7">
    <location>
        <begin position="77"/>
        <end position="95"/>
    </location>
</feature>
<evidence type="ECO:0000256" key="4">
    <source>
        <dbReference type="ARBA" id="ARBA00022692"/>
    </source>
</evidence>
<feature type="transmembrane region" description="Helical" evidence="7">
    <location>
        <begin position="376"/>
        <end position="402"/>
    </location>
</feature>
<feature type="transmembrane region" description="Helical" evidence="7">
    <location>
        <begin position="167"/>
        <end position="186"/>
    </location>
</feature>
<dbReference type="OrthoDB" id="117970at2157"/>
<keyword evidence="2" id="KW-0813">Transport</keyword>